<evidence type="ECO:0000313" key="12">
    <source>
        <dbReference type="EMBL" id="QBF44600.1"/>
    </source>
</evidence>
<evidence type="ECO:0000256" key="2">
    <source>
        <dbReference type="ARBA" id="ARBA00004581"/>
    </source>
</evidence>
<keyword evidence="7 11" id="KW-0603">Photosystem I</keyword>
<dbReference type="PANTHER" id="PTHR35775:SF2">
    <property type="entry name" value="PHOTOSYSTEM I REACTION CENTER SUBUNIT VIII"/>
    <property type="match status" value="1"/>
</dbReference>
<dbReference type="Pfam" id="PF00796">
    <property type="entry name" value="PSI_8"/>
    <property type="match status" value="1"/>
</dbReference>
<keyword evidence="10 11" id="KW-0472">Membrane</keyword>
<dbReference type="EMBL" id="MH500228">
    <property type="protein sequence ID" value="QBF44600.1"/>
    <property type="molecule type" value="Genomic_DNA"/>
</dbReference>
<protein>
    <recommendedName>
        <fullName evidence="4 11">Photosystem I reaction center subunit VIII</fullName>
        <shortName evidence="11">PSI-I</shortName>
    </recommendedName>
</protein>
<accession>A0A411NIT4</accession>
<gene>
    <name evidence="11 12" type="primary">psaI</name>
</gene>
<comment type="function">
    <text evidence="1 11">May help in the organization of the PsaL subunit.</text>
</comment>
<proteinExistence type="inferred from homology"/>
<name>A0A411NIT4_PTEVI</name>
<evidence type="ECO:0000256" key="4">
    <source>
        <dbReference type="ARBA" id="ARBA00019929"/>
    </source>
</evidence>
<dbReference type="GO" id="GO:0015979">
    <property type="term" value="P:photosynthesis"/>
    <property type="evidence" value="ECO:0007669"/>
    <property type="project" value="UniProtKB-UniRule"/>
</dbReference>
<organism evidence="12">
    <name type="scientific">Pteris vittata</name>
    <name type="common">Chinese ladder brake</name>
    <dbReference type="NCBI Taxonomy" id="13821"/>
    <lineage>
        <taxon>Eukaryota</taxon>
        <taxon>Viridiplantae</taxon>
        <taxon>Streptophyta</taxon>
        <taxon>Embryophyta</taxon>
        <taxon>Tracheophyta</taxon>
        <taxon>Polypodiopsida</taxon>
        <taxon>Polypodiidae</taxon>
        <taxon>Polypodiales</taxon>
        <taxon>Pteridineae</taxon>
        <taxon>Pteridaceae</taxon>
        <taxon>Pteridoideae</taxon>
        <taxon>Pteris</taxon>
        <taxon>Pteris subgen. Pteris</taxon>
        <taxon>Pteris sect. Pteris</taxon>
    </lineage>
</organism>
<dbReference type="HAMAP" id="MF_00431">
    <property type="entry name" value="PSI_PsaI"/>
    <property type="match status" value="1"/>
</dbReference>
<evidence type="ECO:0000256" key="8">
    <source>
        <dbReference type="ARBA" id="ARBA00022989"/>
    </source>
</evidence>
<dbReference type="SUPFAM" id="SSF81540">
    <property type="entry name" value="Subunit VIII of photosystem I reaction centre, PsaI"/>
    <property type="match status" value="1"/>
</dbReference>
<dbReference type="AlphaFoldDB" id="A0A411NIT4"/>
<dbReference type="PANTHER" id="PTHR35775">
    <property type="match status" value="1"/>
</dbReference>
<feature type="transmembrane region" description="Helical" evidence="11">
    <location>
        <begin position="6"/>
        <end position="30"/>
    </location>
</feature>
<dbReference type="InterPro" id="IPR036357">
    <property type="entry name" value="PSI_PsaI_sf"/>
</dbReference>
<dbReference type="NCBIfam" id="TIGR03052">
    <property type="entry name" value="PS_I_psaI"/>
    <property type="match status" value="1"/>
</dbReference>
<keyword evidence="12" id="KW-0150">Chloroplast</keyword>
<evidence type="ECO:0000256" key="7">
    <source>
        <dbReference type="ARBA" id="ARBA00022836"/>
    </source>
</evidence>
<dbReference type="GO" id="GO:0009535">
    <property type="term" value="C:chloroplast thylakoid membrane"/>
    <property type="evidence" value="ECO:0007669"/>
    <property type="project" value="UniProtKB-SubCell"/>
</dbReference>
<dbReference type="InterPro" id="IPR001302">
    <property type="entry name" value="PSI_PsaI"/>
</dbReference>
<evidence type="ECO:0000256" key="9">
    <source>
        <dbReference type="ARBA" id="ARBA00023078"/>
    </source>
</evidence>
<comment type="similarity">
    <text evidence="3 11">Belongs to the PsaI family.</text>
</comment>
<keyword evidence="5 11" id="KW-0602">Photosynthesis</keyword>
<geneLocation type="chloroplast" evidence="12"/>
<evidence type="ECO:0000256" key="10">
    <source>
        <dbReference type="ARBA" id="ARBA00023136"/>
    </source>
</evidence>
<dbReference type="GO" id="GO:0009522">
    <property type="term" value="C:photosystem I"/>
    <property type="evidence" value="ECO:0007669"/>
    <property type="project" value="UniProtKB-KW"/>
</dbReference>
<keyword evidence="8 11" id="KW-1133">Transmembrane helix</keyword>
<evidence type="ECO:0000256" key="5">
    <source>
        <dbReference type="ARBA" id="ARBA00022531"/>
    </source>
</evidence>
<evidence type="ECO:0000256" key="1">
    <source>
        <dbReference type="ARBA" id="ARBA00003541"/>
    </source>
</evidence>
<sequence>MFTMDLPSILVPLVGLLFPAVTMASLFLYIERDEVL</sequence>
<evidence type="ECO:0000256" key="6">
    <source>
        <dbReference type="ARBA" id="ARBA00022692"/>
    </source>
</evidence>
<reference evidence="12" key="1">
    <citation type="journal article" date="2018" name="Mitochondrial DNA Part B Resour">
        <title>The first complete chloroplast genome of Pteris vittata (Pteridaceae), an arsenic hyperaccumulating fern.</title>
        <authorList>
            <person name="Zeng H."/>
            <person name="Li M."/>
            <person name="Xu R."/>
            <person name="Liu S."/>
            <person name="Wang Z."/>
            <person name="Wang T."/>
            <person name="Su Y."/>
        </authorList>
    </citation>
    <scope>NUCLEOTIDE SEQUENCE</scope>
</reference>
<evidence type="ECO:0000256" key="3">
    <source>
        <dbReference type="ARBA" id="ARBA00005252"/>
    </source>
</evidence>
<evidence type="ECO:0000256" key="11">
    <source>
        <dbReference type="HAMAP-Rule" id="MF_00431"/>
    </source>
</evidence>
<keyword evidence="12" id="KW-0934">Plastid</keyword>
<keyword evidence="9 11" id="KW-0793">Thylakoid</keyword>
<comment type="subcellular location">
    <subcellularLocation>
        <location evidence="2 11">Plastid</location>
        <location evidence="2 11">Chloroplast thylakoid membrane</location>
        <topology evidence="2 11">Single-pass membrane protein</topology>
    </subcellularLocation>
</comment>
<keyword evidence="6 11" id="KW-0812">Transmembrane</keyword>